<proteinExistence type="predicted"/>
<reference evidence="2 3" key="2">
    <citation type="submission" date="2018-11" db="EMBL/GenBank/DDBJ databases">
        <authorList>
            <consortium name="Pathogen Informatics"/>
        </authorList>
    </citation>
    <scope>NUCLEOTIDE SEQUENCE [LARGE SCALE GENOMIC DNA]</scope>
    <source>
        <strain evidence="2 3">Costa Rica</strain>
    </source>
</reference>
<dbReference type="EMBL" id="UYYA01005348">
    <property type="protein sequence ID" value="VDM64544.1"/>
    <property type="molecule type" value="Genomic_DNA"/>
</dbReference>
<feature type="compositionally biased region" description="Gly residues" evidence="1">
    <location>
        <begin position="81"/>
        <end position="92"/>
    </location>
</feature>
<reference evidence="4" key="1">
    <citation type="submission" date="2016-04" db="UniProtKB">
        <authorList>
            <consortium name="WormBaseParasite"/>
        </authorList>
    </citation>
    <scope>IDENTIFICATION</scope>
</reference>
<dbReference type="PANTHER" id="PTHR21749:SF4">
    <property type="entry name" value="PRION-LIKE-(Q_N-RICH)-DOMAIN-BEARING PROTEIN"/>
    <property type="match status" value="1"/>
</dbReference>
<sequence>MLELLLLFIPVTHSLTCYNGMKMLRMQSVGQSVEECPSGAYCYNMTASAALVVDVVKAGCSTWRCMVTRELPQLPSSGSSNGWGGASGGGGSENDNVYDSNIDIDNNNNHNNYNGWGNNNDGRDSPTRPPFSGTTRNLSPKQIENRFRDFDIDHHGNGGGKELFLYTLNIEELTHKGSDELHSMRFHADSLFCRKSSCAMLLGIQSTVRPAFIMFQKRSMNNYCLHLVICRSLSSLRNNFPTSTT</sequence>
<dbReference type="STRING" id="334426.A0A158PML4"/>
<organism evidence="4">
    <name type="scientific">Angiostrongylus costaricensis</name>
    <name type="common">Nematode worm</name>
    <dbReference type="NCBI Taxonomy" id="334426"/>
    <lineage>
        <taxon>Eukaryota</taxon>
        <taxon>Metazoa</taxon>
        <taxon>Ecdysozoa</taxon>
        <taxon>Nematoda</taxon>
        <taxon>Chromadorea</taxon>
        <taxon>Rhabditida</taxon>
        <taxon>Rhabditina</taxon>
        <taxon>Rhabditomorpha</taxon>
        <taxon>Strongyloidea</taxon>
        <taxon>Metastrongylidae</taxon>
        <taxon>Angiostrongylus</taxon>
    </lineage>
</organism>
<evidence type="ECO:0000256" key="1">
    <source>
        <dbReference type="SAM" id="MobiDB-lite"/>
    </source>
</evidence>
<dbReference type="PANTHER" id="PTHR21749">
    <property type="entry name" value="PRION-LIKE- Q/N-RICH -DOMAIN-BEARING PROTEIN PROTEIN 24"/>
    <property type="match status" value="1"/>
</dbReference>
<gene>
    <name evidence="2" type="ORF">ACOC_LOCUS12959</name>
</gene>
<dbReference type="AlphaFoldDB" id="A0A158PML4"/>
<dbReference type="WBParaSite" id="ACOC_0001295801-mRNA-1">
    <property type="protein sequence ID" value="ACOC_0001295801-mRNA-1"/>
    <property type="gene ID" value="ACOC_0001295801"/>
</dbReference>
<protein>
    <submittedName>
        <fullName evidence="4">Fibrinogen C-terminal domain-containing protein</fullName>
    </submittedName>
</protein>
<feature type="compositionally biased region" description="Low complexity" evidence="1">
    <location>
        <begin position="94"/>
        <end position="120"/>
    </location>
</feature>
<evidence type="ECO:0000313" key="3">
    <source>
        <dbReference type="Proteomes" id="UP000267027"/>
    </source>
</evidence>
<dbReference type="OrthoDB" id="5847782at2759"/>
<dbReference type="Proteomes" id="UP000267027">
    <property type="component" value="Unassembled WGS sequence"/>
</dbReference>
<accession>A0A158PML4</accession>
<keyword evidence="3" id="KW-1185">Reference proteome</keyword>
<evidence type="ECO:0000313" key="4">
    <source>
        <dbReference type="WBParaSite" id="ACOC_0001295801-mRNA-1"/>
    </source>
</evidence>
<feature type="region of interest" description="Disordered" evidence="1">
    <location>
        <begin position="76"/>
        <end position="139"/>
    </location>
</feature>
<evidence type="ECO:0000313" key="2">
    <source>
        <dbReference type="EMBL" id="VDM64544.1"/>
    </source>
</evidence>
<name>A0A158PML4_ANGCS</name>